<dbReference type="Proteomes" id="UP000006514">
    <property type="component" value="Unassembled WGS sequence"/>
</dbReference>
<dbReference type="KEGG" id="adl:AURDEDRAFT_20580"/>
<feature type="non-terminal residue" evidence="1">
    <location>
        <position position="147"/>
    </location>
</feature>
<evidence type="ECO:0000313" key="2">
    <source>
        <dbReference type="Proteomes" id="UP000006514"/>
    </source>
</evidence>
<reference evidence="2" key="1">
    <citation type="journal article" date="2012" name="Science">
        <title>The Paleozoic origin of enzymatic lignin decomposition reconstructed from 31 fungal genomes.</title>
        <authorList>
            <person name="Floudas D."/>
            <person name="Binder M."/>
            <person name="Riley R."/>
            <person name="Barry K."/>
            <person name="Blanchette R.A."/>
            <person name="Henrissat B."/>
            <person name="Martinez A.T."/>
            <person name="Otillar R."/>
            <person name="Spatafora J.W."/>
            <person name="Yadav J.S."/>
            <person name="Aerts A."/>
            <person name="Benoit I."/>
            <person name="Boyd A."/>
            <person name="Carlson A."/>
            <person name="Copeland A."/>
            <person name="Coutinho P.M."/>
            <person name="de Vries R.P."/>
            <person name="Ferreira P."/>
            <person name="Findley K."/>
            <person name="Foster B."/>
            <person name="Gaskell J."/>
            <person name="Glotzer D."/>
            <person name="Gorecki P."/>
            <person name="Heitman J."/>
            <person name="Hesse C."/>
            <person name="Hori C."/>
            <person name="Igarashi K."/>
            <person name="Jurgens J.A."/>
            <person name="Kallen N."/>
            <person name="Kersten P."/>
            <person name="Kohler A."/>
            <person name="Kuees U."/>
            <person name="Kumar T.K.A."/>
            <person name="Kuo A."/>
            <person name="LaButti K."/>
            <person name="Larrondo L.F."/>
            <person name="Lindquist E."/>
            <person name="Ling A."/>
            <person name="Lombard V."/>
            <person name="Lucas S."/>
            <person name="Lundell T."/>
            <person name="Martin R."/>
            <person name="McLaughlin D.J."/>
            <person name="Morgenstern I."/>
            <person name="Morin E."/>
            <person name="Murat C."/>
            <person name="Nagy L.G."/>
            <person name="Nolan M."/>
            <person name="Ohm R.A."/>
            <person name="Patyshakuliyeva A."/>
            <person name="Rokas A."/>
            <person name="Ruiz-Duenas F.J."/>
            <person name="Sabat G."/>
            <person name="Salamov A."/>
            <person name="Samejima M."/>
            <person name="Schmutz J."/>
            <person name="Slot J.C."/>
            <person name="St John F."/>
            <person name="Stenlid J."/>
            <person name="Sun H."/>
            <person name="Sun S."/>
            <person name="Syed K."/>
            <person name="Tsang A."/>
            <person name="Wiebenga A."/>
            <person name="Young D."/>
            <person name="Pisabarro A."/>
            <person name="Eastwood D.C."/>
            <person name="Martin F."/>
            <person name="Cullen D."/>
            <person name="Grigoriev I.V."/>
            <person name="Hibbett D.S."/>
        </authorList>
    </citation>
    <scope>NUCLEOTIDE SEQUENCE [LARGE SCALE GENOMIC DNA]</scope>
    <source>
        <strain evidence="2">TFB10046</strain>
    </source>
</reference>
<sequence>TGFRLFMLGEVDYAANEPQAAMEHYRQGIEMIVAQEDITQPVPPRFIEHMDPGCLIWLVWQNMAAFFRDAGVDVTPRNSPKAYEFVAAFKPGPKPNVAHRAPFAKYGAGGLYIYKAMQVSALATLGLLAWDGGDRATAAKRYKQAME</sequence>
<dbReference type="InParanoid" id="J0DDM2"/>
<name>J0DDM2_AURST</name>
<gene>
    <name evidence="1" type="ORF">AURDEDRAFT_20580</name>
</gene>
<dbReference type="EMBL" id="JH687770">
    <property type="protein sequence ID" value="EJD44554.1"/>
    <property type="molecule type" value="Genomic_DNA"/>
</dbReference>
<proteinExistence type="predicted"/>
<dbReference type="AlphaFoldDB" id="J0DDM2"/>
<protein>
    <recommendedName>
        <fullName evidence="3">TPR-like protein</fullName>
    </recommendedName>
</protein>
<keyword evidence="2" id="KW-1185">Reference proteome</keyword>
<feature type="non-terminal residue" evidence="1">
    <location>
        <position position="1"/>
    </location>
</feature>
<evidence type="ECO:0008006" key="3">
    <source>
        <dbReference type="Google" id="ProtNLM"/>
    </source>
</evidence>
<evidence type="ECO:0000313" key="1">
    <source>
        <dbReference type="EMBL" id="EJD44554.1"/>
    </source>
</evidence>
<organism evidence="1 2">
    <name type="scientific">Auricularia subglabra (strain TFB-10046 / SS5)</name>
    <name type="common">White-rot fungus</name>
    <name type="synonym">Auricularia delicata (strain TFB10046)</name>
    <dbReference type="NCBI Taxonomy" id="717982"/>
    <lineage>
        <taxon>Eukaryota</taxon>
        <taxon>Fungi</taxon>
        <taxon>Dikarya</taxon>
        <taxon>Basidiomycota</taxon>
        <taxon>Agaricomycotina</taxon>
        <taxon>Agaricomycetes</taxon>
        <taxon>Auriculariales</taxon>
        <taxon>Auriculariaceae</taxon>
        <taxon>Auricularia</taxon>
    </lineage>
</organism>
<accession>J0DDM2</accession>